<reference evidence="1" key="1">
    <citation type="submission" date="2013-08" db="EMBL/GenBank/DDBJ databases">
        <authorList>
            <person name="Mendez C."/>
            <person name="Richter M."/>
            <person name="Ferrer M."/>
            <person name="Sanchez J."/>
        </authorList>
    </citation>
    <scope>NUCLEOTIDE SEQUENCE</scope>
</reference>
<feature type="non-terminal residue" evidence="1">
    <location>
        <position position="205"/>
    </location>
</feature>
<feature type="non-terminal residue" evidence="1">
    <location>
        <position position="1"/>
    </location>
</feature>
<reference evidence="1" key="2">
    <citation type="journal article" date="2014" name="ISME J.">
        <title>Microbial stratification in low pH oxic and suboxic macroscopic growths along an acid mine drainage.</title>
        <authorList>
            <person name="Mendez-Garcia C."/>
            <person name="Mesa V."/>
            <person name="Sprenger R.R."/>
            <person name="Richter M."/>
            <person name="Diez M.S."/>
            <person name="Solano J."/>
            <person name="Bargiela R."/>
            <person name="Golyshina O.V."/>
            <person name="Manteca A."/>
            <person name="Ramos J.L."/>
            <person name="Gallego J.R."/>
            <person name="Llorente I."/>
            <person name="Martins Dos Santos V.A."/>
            <person name="Jensen O.N."/>
            <person name="Pelaez A.I."/>
            <person name="Sanchez J."/>
            <person name="Ferrer M."/>
        </authorList>
    </citation>
    <scope>NUCLEOTIDE SEQUENCE</scope>
</reference>
<organism evidence="1">
    <name type="scientific">mine drainage metagenome</name>
    <dbReference type="NCBI Taxonomy" id="410659"/>
    <lineage>
        <taxon>unclassified sequences</taxon>
        <taxon>metagenomes</taxon>
        <taxon>ecological metagenomes</taxon>
    </lineage>
</organism>
<proteinExistence type="predicted"/>
<dbReference type="SUPFAM" id="SSF53649">
    <property type="entry name" value="Alkaline phosphatase-like"/>
    <property type="match status" value="1"/>
</dbReference>
<accession>T1AUK2</accession>
<dbReference type="Gene3D" id="3.40.720.10">
    <property type="entry name" value="Alkaline Phosphatase, subunit A"/>
    <property type="match status" value="1"/>
</dbReference>
<comment type="caution">
    <text evidence="1">The sequence shown here is derived from an EMBL/GenBank/DDBJ whole genome shotgun (WGS) entry which is preliminary data.</text>
</comment>
<dbReference type="InterPro" id="IPR017850">
    <property type="entry name" value="Alkaline_phosphatase_core_sf"/>
</dbReference>
<dbReference type="AlphaFoldDB" id="T1AUK2"/>
<sequence length="205" mass="21589">PAPAYGGRSLPNVSATILRALGIGPSEGPPVVPPLSDGLDPFDGRPPTGTILLLLVDGFGWFPFSAWSRRSRAGPARAWGDRARPITTVFPSTTVSALTSLSTGTTPAQHGIVGPNLYLPRLDAVVDVLRMARVESAGREELVDAAWRPSDVSGAASLFRRGLVGTTVTRHAFARTGFNRILYDGAEFVGYATASDLAHVLADVL</sequence>
<dbReference type="Pfam" id="PF01663">
    <property type="entry name" value="Phosphodiest"/>
    <property type="match status" value="1"/>
</dbReference>
<dbReference type="InterPro" id="IPR002591">
    <property type="entry name" value="Phosphodiest/P_Trfase"/>
</dbReference>
<protein>
    <submittedName>
        <fullName evidence="1">Type I phosphodiesterase/nucleotide pyrophosphatase</fullName>
    </submittedName>
</protein>
<name>T1AUK2_9ZZZZ</name>
<evidence type="ECO:0000313" key="1">
    <source>
        <dbReference type="EMBL" id="EQD45710.1"/>
    </source>
</evidence>
<dbReference type="EMBL" id="AUZZ01006638">
    <property type="protein sequence ID" value="EQD45710.1"/>
    <property type="molecule type" value="Genomic_DNA"/>
</dbReference>
<gene>
    <name evidence="1" type="ORF">B2A_09186</name>
</gene>